<sequence>VVRDFDAVTAAVGESEDVAAFLAAEYVDIVWLVLFQGGSIGKTGSARSAKGVTSRWIAIDMHNGEIKRTDP</sequence>
<protein>
    <submittedName>
        <fullName evidence="1">Uncharacterized protein</fullName>
    </submittedName>
</protein>
<name>A0A381TWR4_9ZZZZ</name>
<proteinExistence type="predicted"/>
<reference evidence="1" key="1">
    <citation type="submission" date="2018-05" db="EMBL/GenBank/DDBJ databases">
        <authorList>
            <person name="Lanie J.A."/>
            <person name="Ng W.-L."/>
            <person name="Kazmierczak K.M."/>
            <person name="Andrzejewski T.M."/>
            <person name="Davidsen T.M."/>
            <person name="Wayne K.J."/>
            <person name="Tettelin H."/>
            <person name="Glass J.I."/>
            <person name="Rusch D."/>
            <person name="Podicherti R."/>
            <person name="Tsui H.-C.T."/>
            <person name="Winkler M.E."/>
        </authorList>
    </citation>
    <scope>NUCLEOTIDE SEQUENCE</scope>
</reference>
<feature type="non-terminal residue" evidence="1">
    <location>
        <position position="1"/>
    </location>
</feature>
<accession>A0A381TWR4</accession>
<dbReference type="EMBL" id="UINC01005223">
    <property type="protein sequence ID" value="SVA19918.1"/>
    <property type="molecule type" value="Genomic_DNA"/>
</dbReference>
<dbReference type="AlphaFoldDB" id="A0A381TWR4"/>
<organism evidence="1">
    <name type="scientific">marine metagenome</name>
    <dbReference type="NCBI Taxonomy" id="408172"/>
    <lineage>
        <taxon>unclassified sequences</taxon>
        <taxon>metagenomes</taxon>
        <taxon>ecological metagenomes</taxon>
    </lineage>
</organism>
<gene>
    <name evidence="1" type="ORF">METZ01_LOCUS72772</name>
</gene>
<evidence type="ECO:0000313" key="1">
    <source>
        <dbReference type="EMBL" id="SVA19918.1"/>
    </source>
</evidence>